<dbReference type="Proteomes" id="UP001589792">
    <property type="component" value="Unassembled WGS sequence"/>
</dbReference>
<keyword evidence="3" id="KW-1185">Reference proteome</keyword>
<feature type="chain" id="PRO_5047263048" evidence="1">
    <location>
        <begin position="22"/>
        <end position="152"/>
    </location>
</feature>
<dbReference type="NCBIfam" id="NF047539">
    <property type="entry name" value="XAC2610_fam"/>
    <property type="match status" value="1"/>
</dbReference>
<evidence type="ECO:0000256" key="1">
    <source>
        <dbReference type="SAM" id="SignalP"/>
    </source>
</evidence>
<evidence type="ECO:0000313" key="2">
    <source>
        <dbReference type="EMBL" id="MFC0228909.1"/>
    </source>
</evidence>
<organism evidence="2 3">
    <name type="scientific">Serratia aquatilis</name>
    <dbReference type="NCBI Taxonomy" id="1737515"/>
    <lineage>
        <taxon>Bacteria</taxon>
        <taxon>Pseudomonadati</taxon>
        <taxon>Pseudomonadota</taxon>
        <taxon>Gammaproteobacteria</taxon>
        <taxon>Enterobacterales</taxon>
        <taxon>Yersiniaceae</taxon>
        <taxon>Serratia</taxon>
    </lineage>
</organism>
<proteinExistence type="predicted"/>
<dbReference type="InterPro" id="IPR058087">
    <property type="entry name" value="XAC2610_dom"/>
</dbReference>
<name>A0ABV6EIT2_9GAMM</name>
<comment type="caution">
    <text evidence="2">The sequence shown here is derived from an EMBL/GenBank/DDBJ whole genome shotgun (WGS) entry which is preliminary data.</text>
</comment>
<reference evidence="2 3" key="1">
    <citation type="submission" date="2024-09" db="EMBL/GenBank/DDBJ databases">
        <authorList>
            <person name="Sun Q."/>
            <person name="Mori K."/>
        </authorList>
    </citation>
    <scope>NUCLEOTIDE SEQUENCE [LARGE SCALE GENOMIC DNA]</scope>
    <source>
        <strain evidence="2 3">CCM 8626</strain>
    </source>
</reference>
<dbReference type="RefSeq" id="WP_380679144.1">
    <property type="nucleotide sequence ID" value="NZ_CP173186.1"/>
</dbReference>
<protein>
    <submittedName>
        <fullName evidence="2">XAC2610-related protein</fullName>
    </submittedName>
</protein>
<feature type="signal peptide" evidence="1">
    <location>
        <begin position="1"/>
        <end position="21"/>
    </location>
</feature>
<dbReference type="EMBL" id="JBHLXG010000029">
    <property type="protein sequence ID" value="MFC0228909.1"/>
    <property type="molecule type" value="Genomic_DNA"/>
</dbReference>
<evidence type="ECO:0000313" key="3">
    <source>
        <dbReference type="Proteomes" id="UP001589792"/>
    </source>
</evidence>
<sequence>MRLIFFVFIFIKAILCNLALASDEVIFNIDNQHKASMRISNRHVSYHIDDGNVNHAKEISVDTVKKINLIVGDFNFDGKKDFSIVHIDDGMGVYYIYRFFLFSVKLNDFIEIYPSCGDEFINIRIDKKKKVIMSTYYQDNQPMLCITKPPKI</sequence>
<gene>
    <name evidence="2" type="ORF">ACFFJ3_20855</name>
</gene>
<accession>A0ABV6EIT2</accession>
<keyword evidence="1" id="KW-0732">Signal</keyword>